<gene>
    <name evidence="1" type="ORF">SAMN06265222_11928</name>
</gene>
<dbReference type="RefSeq" id="WP_283435043.1">
    <property type="nucleotide sequence ID" value="NZ_FXUG01000019.1"/>
</dbReference>
<reference evidence="1 2" key="1">
    <citation type="submission" date="2017-05" db="EMBL/GenBank/DDBJ databases">
        <authorList>
            <person name="Varghese N."/>
            <person name="Submissions S."/>
        </authorList>
    </citation>
    <scope>NUCLEOTIDE SEQUENCE [LARGE SCALE GENOMIC DNA]</scope>
    <source>
        <strain evidence="1 2">DSM 25457</strain>
    </source>
</reference>
<evidence type="ECO:0000313" key="1">
    <source>
        <dbReference type="EMBL" id="SMP75384.1"/>
    </source>
</evidence>
<accession>A0ABY1QPZ0</accession>
<dbReference type="EMBL" id="FXUG01000019">
    <property type="protein sequence ID" value="SMP75384.1"/>
    <property type="molecule type" value="Genomic_DNA"/>
</dbReference>
<comment type="caution">
    <text evidence="1">The sequence shown here is derived from an EMBL/GenBank/DDBJ whole genome shotgun (WGS) entry which is preliminary data.</text>
</comment>
<proteinExistence type="predicted"/>
<dbReference type="SUPFAM" id="SSF50969">
    <property type="entry name" value="YVTN repeat-like/Quinoprotein amine dehydrogenase"/>
    <property type="match status" value="1"/>
</dbReference>
<dbReference type="Proteomes" id="UP001158067">
    <property type="component" value="Unassembled WGS sequence"/>
</dbReference>
<protein>
    <submittedName>
        <fullName evidence="1">Uncharacterized protein</fullName>
    </submittedName>
</protein>
<evidence type="ECO:0000313" key="2">
    <source>
        <dbReference type="Proteomes" id="UP001158067"/>
    </source>
</evidence>
<dbReference type="InterPro" id="IPR011044">
    <property type="entry name" value="Quino_amine_DH_bsu"/>
</dbReference>
<organism evidence="1 2">
    <name type="scientific">Neorhodopirellula lusitana</name>
    <dbReference type="NCBI Taxonomy" id="445327"/>
    <lineage>
        <taxon>Bacteria</taxon>
        <taxon>Pseudomonadati</taxon>
        <taxon>Planctomycetota</taxon>
        <taxon>Planctomycetia</taxon>
        <taxon>Pirellulales</taxon>
        <taxon>Pirellulaceae</taxon>
        <taxon>Neorhodopirellula</taxon>
    </lineage>
</organism>
<sequence length="785" mass="86473">MPSLLIASIRTHIAPFAVFTVLLFTTSTWGQDARVDVPAEKDQARVGKLVQDIYRDEYRAAKTTLQQSEIAQKVLAAGIETVDDAAGRYVMLRLAKDIAVRAGDAETAVNSVDALAASFHVDEFQLRAQTLIAVTGRLSSSNYGATKDELLELADAAIAIDDYDAAQQLIAAASGDAKRARDWDTSTQADKRARQIVAMKAEFNAIADELQQFQEDVTKLQPAEALAVGKFYAFLKNEWSIALDLMVAGDDKTIAAAANAERKLLKQVSLRKPNEDLSISFLNVADLWWDAAKSLGDADHQAATLHAGYYYQRALPGIKGLKKAKADARIRDALAIGEIVAPNQANDEEDAADMDFDTDFDVVPLANPRATIKLPATFDDYAIGENGHYIIFLLGSLKKLAFFDIGKREITQYVTLEDSDVRIAGGGKYFYVALRRENVLQRWNYTEFKKEASAKLPFVQPVDVISTGHAVSGPVFAGAKDSDGLLFNPQTLQPIPYQVRDDRYQREGKIPGAGPDVRVRVSANGRAFSFWGTRGSPGGFRTLLLSDRLAFMFYEHKTMGYIQPNPAGDLMYTALGIFTAQTKAFSNNNELGSKSFFVPAISGSYCISIPRDDAKVRKNVKQTDVHLQIPGTTTPLLTLQDIQIRPGGYSDFHGRELLTLDRRLIFAPRANLIVTLPDSNNLLELHQIDFDKKLDESEVDYLYVASRPPTTLRAGSVYRYQIDARSRGSDVTFELISAPPAMKISANGTITWKSPRRITGTQDVLVTLKSKSGQECTHAFKITTQ</sequence>
<keyword evidence="2" id="KW-1185">Reference proteome</keyword>
<name>A0ABY1QPZ0_9BACT</name>